<dbReference type="PANTHER" id="PTHR45673">
    <property type="entry name" value="SERINE/THREONINE-PROTEIN PHOSPHATASE 2B CATALYTIC SUBUNIT 1-RELATED"/>
    <property type="match status" value="1"/>
</dbReference>
<keyword evidence="4" id="KW-1185">Reference proteome</keyword>
<dbReference type="InterPro" id="IPR043360">
    <property type="entry name" value="PP2B"/>
</dbReference>
<organism evidence="3 4">
    <name type="scientific">Euplotes crassus</name>
    <dbReference type="NCBI Taxonomy" id="5936"/>
    <lineage>
        <taxon>Eukaryota</taxon>
        <taxon>Sar</taxon>
        <taxon>Alveolata</taxon>
        <taxon>Ciliophora</taxon>
        <taxon>Intramacronucleata</taxon>
        <taxon>Spirotrichea</taxon>
        <taxon>Hypotrichia</taxon>
        <taxon>Euplotida</taxon>
        <taxon>Euplotidae</taxon>
        <taxon>Moneuplotes</taxon>
    </lineage>
</organism>
<dbReference type="GO" id="GO:0033192">
    <property type="term" value="F:calmodulin-dependent protein phosphatase activity"/>
    <property type="evidence" value="ECO:0007669"/>
    <property type="project" value="InterPro"/>
</dbReference>
<proteinExistence type="inferred from homology"/>
<dbReference type="EMBL" id="CAMPGE010005673">
    <property type="protein sequence ID" value="CAI2364519.1"/>
    <property type="molecule type" value="Genomic_DNA"/>
</dbReference>
<comment type="similarity">
    <text evidence="1">Belongs to the PPP phosphatase family.</text>
</comment>
<evidence type="ECO:0000256" key="1">
    <source>
        <dbReference type="RuleBase" id="RU004273"/>
    </source>
</evidence>
<dbReference type="SUPFAM" id="SSF56300">
    <property type="entry name" value="Metallo-dependent phosphatases"/>
    <property type="match status" value="1"/>
</dbReference>
<dbReference type="PROSITE" id="PS00125">
    <property type="entry name" value="SER_THR_PHOSPHATASE"/>
    <property type="match status" value="1"/>
</dbReference>
<dbReference type="InterPro" id="IPR029052">
    <property type="entry name" value="Metallo-depent_PP-like"/>
</dbReference>
<dbReference type="SMART" id="SM00156">
    <property type="entry name" value="PP2Ac"/>
    <property type="match status" value="1"/>
</dbReference>
<dbReference type="PRINTS" id="PR00114">
    <property type="entry name" value="STPHPHTASE"/>
</dbReference>
<dbReference type="Gene3D" id="3.60.21.10">
    <property type="match status" value="1"/>
</dbReference>
<protein>
    <recommendedName>
        <fullName evidence="1">Serine/threonine-protein phosphatase</fullName>
        <ecNumber evidence="1">3.1.3.16</ecNumber>
    </recommendedName>
</protein>
<dbReference type="InterPro" id="IPR006186">
    <property type="entry name" value="Ser/Thr-sp_prot-phosphatase"/>
</dbReference>
<dbReference type="GO" id="GO:0097720">
    <property type="term" value="P:calcineurin-mediated signaling"/>
    <property type="evidence" value="ECO:0007669"/>
    <property type="project" value="InterPro"/>
</dbReference>
<dbReference type="Proteomes" id="UP001295684">
    <property type="component" value="Unassembled WGS sequence"/>
</dbReference>
<name>A0AAD1UFQ0_EUPCR</name>
<keyword evidence="1" id="KW-0378">Hydrolase</keyword>
<reference evidence="3" key="1">
    <citation type="submission" date="2023-07" db="EMBL/GenBank/DDBJ databases">
        <authorList>
            <consortium name="AG Swart"/>
            <person name="Singh M."/>
            <person name="Singh A."/>
            <person name="Seah K."/>
            <person name="Emmerich C."/>
        </authorList>
    </citation>
    <scope>NUCLEOTIDE SEQUENCE</scope>
    <source>
        <strain evidence="3">DP1</strain>
    </source>
</reference>
<dbReference type="InterPro" id="IPR004843">
    <property type="entry name" value="Calcineurin-like_PHP"/>
</dbReference>
<accession>A0AAD1UFQ0</accession>
<gene>
    <name evidence="3" type="ORF">ECRASSUSDP1_LOCUS5863</name>
</gene>
<dbReference type="AlphaFoldDB" id="A0AAD1UFQ0"/>
<evidence type="ECO:0000313" key="3">
    <source>
        <dbReference type="EMBL" id="CAI2364519.1"/>
    </source>
</evidence>
<dbReference type="EC" id="3.1.3.16" evidence="1"/>
<evidence type="ECO:0000259" key="2">
    <source>
        <dbReference type="PROSITE" id="PS00125"/>
    </source>
</evidence>
<sequence>MEGLADPFGDRVVNEIPPPPVLPLDEGILYPSSDSKTPDWIAVRDHLAAEGTISKEHFVKMLHDATDIFKEEPNLIQFPEPLVMVGDIHGQLYDLIHLIEKAGDPSKTNYVFMGDYVDRGIFGVEVIIFMISMKLNFPDSFAMLRGNHECRNMTDHFTFRQEVIEKYDEEVYDLIMEMFDALPICGLADKKYFITHGGISPELKKISKINKIDRFLEIPMDGIMCDLMWADPIDEKEAKKYDFIENKERDCSFYFGRKPAKKLIDDNNLMTIVRAHQVQVDGYKMHRWDGPSSFPYVITIFSAPNYCDYYSNKGSVLILEDGNVSIKQFDDSEHPYHLPDRIDIFTWSMPFLIEKVVQMMKSVYTKWQEDEPSDGEDFKSATDLKERAEKIKGKVKAFARVQKMYKTLTEESELILKLKGMVPDGKIPRGLLLEGRPAIKDAIMEFKRAKELDKQNEMRPKKKREARVIRS</sequence>
<comment type="catalytic activity">
    <reaction evidence="1">
        <text>O-phospho-L-threonyl-[protein] + H2O = L-threonyl-[protein] + phosphate</text>
        <dbReference type="Rhea" id="RHEA:47004"/>
        <dbReference type="Rhea" id="RHEA-COMP:11060"/>
        <dbReference type="Rhea" id="RHEA-COMP:11605"/>
        <dbReference type="ChEBI" id="CHEBI:15377"/>
        <dbReference type="ChEBI" id="CHEBI:30013"/>
        <dbReference type="ChEBI" id="CHEBI:43474"/>
        <dbReference type="ChEBI" id="CHEBI:61977"/>
        <dbReference type="EC" id="3.1.3.16"/>
    </reaction>
</comment>
<feature type="domain" description="Serine/threonine specific protein phosphatases" evidence="2">
    <location>
        <begin position="144"/>
        <end position="149"/>
    </location>
</feature>
<comment type="caution">
    <text evidence="3">The sequence shown here is derived from an EMBL/GenBank/DDBJ whole genome shotgun (WGS) entry which is preliminary data.</text>
</comment>
<evidence type="ECO:0000313" key="4">
    <source>
        <dbReference type="Proteomes" id="UP001295684"/>
    </source>
</evidence>
<dbReference type="Pfam" id="PF00149">
    <property type="entry name" value="Metallophos"/>
    <property type="match status" value="1"/>
</dbReference>